<name>A0ABP7VH73_9FLAO</name>
<feature type="chain" id="PRO_5046455761" description="C-type lectin domain-containing protein" evidence="1">
    <location>
        <begin position="24"/>
        <end position="684"/>
    </location>
</feature>
<dbReference type="PROSITE" id="PS50041">
    <property type="entry name" value="C_TYPE_LECTIN_2"/>
    <property type="match status" value="1"/>
</dbReference>
<comment type="caution">
    <text evidence="3">The sequence shown here is derived from an EMBL/GenBank/DDBJ whole genome shotgun (WGS) entry which is preliminary data.</text>
</comment>
<feature type="domain" description="C-type lectin" evidence="2">
    <location>
        <begin position="148"/>
        <end position="261"/>
    </location>
</feature>
<dbReference type="InterPro" id="IPR035986">
    <property type="entry name" value="PKD_dom_sf"/>
</dbReference>
<evidence type="ECO:0000259" key="2">
    <source>
        <dbReference type="PROSITE" id="PS50041"/>
    </source>
</evidence>
<dbReference type="InterPro" id="IPR044023">
    <property type="entry name" value="Ig_7"/>
</dbReference>
<evidence type="ECO:0000256" key="1">
    <source>
        <dbReference type="SAM" id="SignalP"/>
    </source>
</evidence>
<dbReference type="InterPro" id="IPR016186">
    <property type="entry name" value="C-type_lectin-like/link_sf"/>
</dbReference>
<dbReference type="SUPFAM" id="SSF56436">
    <property type="entry name" value="C-type lectin-like"/>
    <property type="match status" value="1"/>
</dbReference>
<keyword evidence="1" id="KW-0732">Signal</keyword>
<dbReference type="SMART" id="SM00034">
    <property type="entry name" value="CLECT"/>
    <property type="match status" value="1"/>
</dbReference>
<dbReference type="SUPFAM" id="SSF49299">
    <property type="entry name" value="PKD domain"/>
    <property type="match status" value="1"/>
</dbReference>
<proteinExistence type="predicted"/>
<organism evidence="3 4">
    <name type="scientific">Flavobacterium cheonanense</name>
    <dbReference type="NCBI Taxonomy" id="706183"/>
    <lineage>
        <taxon>Bacteria</taxon>
        <taxon>Pseudomonadati</taxon>
        <taxon>Bacteroidota</taxon>
        <taxon>Flavobacteriia</taxon>
        <taxon>Flavobacteriales</taxon>
        <taxon>Flavobacteriaceae</taxon>
        <taxon>Flavobacterium</taxon>
    </lineage>
</organism>
<dbReference type="Proteomes" id="UP001500367">
    <property type="component" value="Unassembled WGS sequence"/>
</dbReference>
<dbReference type="Pfam" id="PF19081">
    <property type="entry name" value="Ig_7"/>
    <property type="match status" value="2"/>
</dbReference>
<dbReference type="InterPro" id="IPR001304">
    <property type="entry name" value="C-type_lectin-like"/>
</dbReference>
<keyword evidence="4" id="KW-1185">Reference proteome</keyword>
<dbReference type="InterPro" id="IPR016187">
    <property type="entry name" value="CTDL_fold"/>
</dbReference>
<dbReference type="InterPro" id="IPR026341">
    <property type="entry name" value="T9SS_type_B"/>
</dbReference>
<feature type="signal peptide" evidence="1">
    <location>
        <begin position="1"/>
        <end position="23"/>
    </location>
</feature>
<sequence>MKIKNITKIFVLFLLLIGPSTKAQTSNVAPILTATGNQIYCPGTSMKIVTNMTIVDPDDLGVTAIYIQISSGYVSGEDILTLTGSHPTINSSWDSNTGKLTLIGLFSQPTYAELEAAIEDVEYFSNATNPSGVRTFSISIGQANYLPSNGHYYQYIPNIGITWSDARVAATTNFYYGIQGYLATITAADEAQIAGEQSEGAGWIGGSDEQQEGVWRWMTGPEAGTAFAFTFWNTGEPNSSGDEDYTHITAPGVGIPGSWNDISNTGATSGFYQPKGYIVEYGGMPGDPIIQISTSTTITIPSIISTTAAEICNPGVVTLGATANVPVINWYTSATGGTPIATGTTFTTPFLNSTTTYFADASPIGCTSNIRTAVTASVNTTPILTTDTNVSICENTGTTLNASTSSGVINWYSSLTSITPLVTGTSFTTPALTQNTTYYIEGNNNGCLSIGRIAINVQVISKPIVVDENLSLCENETLTLNAGINNVSYLWSTSETTNTITIASPGIYSVLVTDLTPQGCSSTKTFTVTQNDLPVIDDVLINGTTATIIVSTSGDYEYSIDGVSFQTSNVFTVSDGGIYNAIVRGKNNCGFDFKEFAVITIPNFFTPNGDGFNDNWTIKGLIYYPKAKVSIFNRYGKLIKQLNAIDNNWDGTLNNQLLPSDDYWFTFKKDENTPEIKGHFSLKR</sequence>
<gene>
    <name evidence="3" type="ORF">GCM10022389_08120</name>
</gene>
<dbReference type="NCBIfam" id="TIGR04131">
    <property type="entry name" value="Bac_Flav_CTERM"/>
    <property type="match status" value="1"/>
</dbReference>
<dbReference type="InterPro" id="IPR034007">
    <property type="entry name" value="CTLD_bac"/>
</dbReference>
<dbReference type="Gene3D" id="3.10.100.10">
    <property type="entry name" value="Mannose-Binding Protein A, subunit A"/>
    <property type="match status" value="1"/>
</dbReference>
<dbReference type="CDD" id="cd03603">
    <property type="entry name" value="CLECT_VCBS"/>
    <property type="match status" value="1"/>
</dbReference>
<evidence type="ECO:0000313" key="4">
    <source>
        <dbReference type="Proteomes" id="UP001500367"/>
    </source>
</evidence>
<dbReference type="Pfam" id="PF13585">
    <property type="entry name" value="CHU_C"/>
    <property type="match status" value="1"/>
</dbReference>
<accession>A0ABP7VH73</accession>
<reference evidence="4" key="1">
    <citation type="journal article" date="2019" name="Int. J. Syst. Evol. Microbiol.">
        <title>The Global Catalogue of Microorganisms (GCM) 10K type strain sequencing project: providing services to taxonomists for standard genome sequencing and annotation.</title>
        <authorList>
            <consortium name="The Broad Institute Genomics Platform"/>
            <consortium name="The Broad Institute Genome Sequencing Center for Infectious Disease"/>
            <person name="Wu L."/>
            <person name="Ma J."/>
        </authorList>
    </citation>
    <scope>NUCLEOTIDE SEQUENCE [LARGE SCALE GENOMIC DNA]</scope>
    <source>
        <strain evidence="4">JCM 17069</strain>
    </source>
</reference>
<evidence type="ECO:0000313" key="3">
    <source>
        <dbReference type="EMBL" id="GAA4065781.1"/>
    </source>
</evidence>
<dbReference type="EMBL" id="BAABCT010000002">
    <property type="protein sequence ID" value="GAA4065781.1"/>
    <property type="molecule type" value="Genomic_DNA"/>
</dbReference>
<protein>
    <recommendedName>
        <fullName evidence="2">C-type lectin domain-containing protein</fullName>
    </recommendedName>
</protein>